<comment type="caution">
    <text evidence="2">The sequence shown here is derived from an EMBL/GenBank/DDBJ whole genome shotgun (WGS) entry which is preliminary data.</text>
</comment>
<feature type="non-terminal residue" evidence="2">
    <location>
        <position position="209"/>
    </location>
</feature>
<feature type="coiled-coil region" evidence="1">
    <location>
        <begin position="10"/>
        <end position="64"/>
    </location>
</feature>
<keyword evidence="1" id="KW-0175">Coiled coil</keyword>
<sequence>PRRQAAPGQLAELSREVGSLRERLEALSAQPPAAAPAEAAPGQLAELSREVGSLRERLEALSAQPPAAAPAETDRLLAALAERVDELCRGDAARAAELRGAVDDAGRQLTEGQERLRECQAELSALRDGLPEECRRACRSELSTARAGLAEECLQSCRSELSEARGRISEECLRECRSELSAMRERMSESLTAELRGMAHPQLGSRAPG</sequence>
<proteinExistence type="predicted"/>
<evidence type="ECO:0000313" key="2">
    <source>
        <dbReference type="EMBL" id="CAK0801731.1"/>
    </source>
</evidence>
<accession>A0ABN9QAU8</accession>
<evidence type="ECO:0000313" key="3">
    <source>
        <dbReference type="Proteomes" id="UP001189429"/>
    </source>
</evidence>
<dbReference type="Proteomes" id="UP001189429">
    <property type="component" value="Unassembled WGS sequence"/>
</dbReference>
<keyword evidence="3" id="KW-1185">Reference proteome</keyword>
<reference evidence="2" key="1">
    <citation type="submission" date="2023-10" db="EMBL/GenBank/DDBJ databases">
        <authorList>
            <person name="Chen Y."/>
            <person name="Shah S."/>
            <person name="Dougan E. K."/>
            <person name="Thang M."/>
            <person name="Chan C."/>
        </authorList>
    </citation>
    <scope>NUCLEOTIDE SEQUENCE [LARGE SCALE GENOMIC DNA]</scope>
</reference>
<organism evidence="2 3">
    <name type="scientific">Prorocentrum cordatum</name>
    <dbReference type="NCBI Taxonomy" id="2364126"/>
    <lineage>
        <taxon>Eukaryota</taxon>
        <taxon>Sar</taxon>
        <taxon>Alveolata</taxon>
        <taxon>Dinophyceae</taxon>
        <taxon>Prorocentrales</taxon>
        <taxon>Prorocentraceae</taxon>
        <taxon>Prorocentrum</taxon>
    </lineage>
</organism>
<dbReference type="Gene3D" id="1.10.287.1490">
    <property type="match status" value="1"/>
</dbReference>
<gene>
    <name evidence="2" type="ORF">PCOR1329_LOCUS9505</name>
</gene>
<name>A0ABN9QAU8_9DINO</name>
<evidence type="ECO:0000256" key="1">
    <source>
        <dbReference type="SAM" id="Coils"/>
    </source>
</evidence>
<feature type="non-terminal residue" evidence="2">
    <location>
        <position position="1"/>
    </location>
</feature>
<protein>
    <submittedName>
        <fullName evidence="2">Uncharacterized protein</fullName>
    </submittedName>
</protein>
<dbReference type="EMBL" id="CAUYUJ010002650">
    <property type="protein sequence ID" value="CAK0801731.1"/>
    <property type="molecule type" value="Genomic_DNA"/>
</dbReference>